<evidence type="ECO:0000313" key="2">
    <source>
        <dbReference type="EMBL" id="EGF93285.1"/>
    </source>
</evidence>
<gene>
    <name evidence="2" type="ORF">ABI_17250</name>
</gene>
<dbReference type="InterPro" id="IPR004045">
    <property type="entry name" value="Glutathione_S-Trfase_N"/>
</dbReference>
<name>F4QKA7_9CAUL</name>
<reference evidence="3" key="1">
    <citation type="submission" date="2011-03" db="EMBL/GenBank/DDBJ databases">
        <title>Draft genome sequence of Brevundimonas diminuta.</title>
        <authorList>
            <person name="Brown P.J.B."/>
            <person name="Buechlein A."/>
            <person name="Hemmerich C."/>
            <person name="Brun Y.V."/>
        </authorList>
    </citation>
    <scope>NUCLEOTIDE SEQUENCE [LARGE SCALE GENOMIC DNA]</scope>
    <source>
        <strain evidence="3">C19</strain>
    </source>
</reference>
<dbReference type="SUPFAM" id="SSF52833">
    <property type="entry name" value="Thioredoxin-like"/>
    <property type="match status" value="1"/>
</dbReference>
<evidence type="ECO:0000259" key="1">
    <source>
        <dbReference type="PROSITE" id="PS50404"/>
    </source>
</evidence>
<feature type="domain" description="GST N-terminal" evidence="1">
    <location>
        <begin position="1"/>
        <end position="80"/>
    </location>
</feature>
<dbReference type="PANTHER" id="PTHR43968">
    <property type="match status" value="1"/>
</dbReference>
<keyword evidence="2" id="KW-0808">Transferase</keyword>
<dbReference type="STRING" id="715226.ABI_17250"/>
<dbReference type="Gene3D" id="3.40.30.10">
    <property type="entry name" value="Glutaredoxin"/>
    <property type="match status" value="1"/>
</dbReference>
<dbReference type="Gene3D" id="1.20.1050.10">
    <property type="match status" value="1"/>
</dbReference>
<dbReference type="GO" id="GO:0005737">
    <property type="term" value="C:cytoplasm"/>
    <property type="evidence" value="ECO:0007669"/>
    <property type="project" value="TreeGrafter"/>
</dbReference>
<dbReference type="eggNOG" id="COG0625">
    <property type="taxonomic scope" value="Bacteria"/>
</dbReference>
<dbReference type="Pfam" id="PF13409">
    <property type="entry name" value="GST_N_2"/>
    <property type="match status" value="1"/>
</dbReference>
<dbReference type="PANTHER" id="PTHR43968:SF6">
    <property type="entry name" value="GLUTATHIONE S-TRANSFERASE OMEGA"/>
    <property type="match status" value="1"/>
</dbReference>
<dbReference type="InterPro" id="IPR036249">
    <property type="entry name" value="Thioredoxin-like_sf"/>
</dbReference>
<keyword evidence="3" id="KW-1185">Reference proteome</keyword>
<dbReference type="EMBL" id="GL883077">
    <property type="protein sequence ID" value="EGF93285.1"/>
    <property type="molecule type" value="Genomic_DNA"/>
</dbReference>
<dbReference type="InterPro" id="IPR050983">
    <property type="entry name" value="GST_Omega/HSP26"/>
</dbReference>
<dbReference type="GO" id="GO:0016740">
    <property type="term" value="F:transferase activity"/>
    <property type="evidence" value="ECO:0007669"/>
    <property type="project" value="UniProtKB-KW"/>
</dbReference>
<dbReference type="Proteomes" id="UP000006512">
    <property type="component" value="Unassembled WGS sequence"/>
</dbReference>
<dbReference type="OrthoDB" id="9795329at2"/>
<accession>F4QKA7</accession>
<protein>
    <submittedName>
        <fullName evidence="2">Glutathione S-transferase, N-terminal domain protein</fullName>
    </submittedName>
</protein>
<dbReference type="RefSeq" id="WP_006272481.1">
    <property type="nucleotide sequence ID" value="NZ_GL883077.1"/>
</dbReference>
<dbReference type="PROSITE" id="PS50404">
    <property type="entry name" value="GST_NTER"/>
    <property type="match status" value="1"/>
</dbReference>
<evidence type="ECO:0000313" key="3">
    <source>
        <dbReference type="Proteomes" id="UP000006512"/>
    </source>
</evidence>
<dbReference type="CDD" id="cd03205">
    <property type="entry name" value="GST_C_6"/>
    <property type="match status" value="1"/>
</dbReference>
<sequence length="197" mass="21814">MKLFVNSGSPFARKVRIVLREKGLMPRVEECFTVPVDSPDDLVAANPLAQIPALIDDDGVGWTDSAVICHWLDGQGAGARLLPDGEAAWPVRRLEVLAAGILEMTVKMVLENRRPETERSPFWLKRWESNLVRGFAAAEAVCPSPDVFDLGSLTLGLAATYADFRYPHIDWRAVAPKVAALQAQLEKRQSFVDTYPK</sequence>
<dbReference type="AlphaFoldDB" id="F4QKA7"/>
<dbReference type="HOGENOM" id="CLU_011226_12_2_5"/>
<proteinExistence type="predicted"/>
<organism evidence="2 3">
    <name type="scientific">Asticcacaulis biprosthecium C19</name>
    <dbReference type="NCBI Taxonomy" id="715226"/>
    <lineage>
        <taxon>Bacteria</taxon>
        <taxon>Pseudomonadati</taxon>
        <taxon>Pseudomonadota</taxon>
        <taxon>Alphaproteobacteria</taxon>
        <taxon>Caulobacterales</taxon>
        <taxon>Caulobacteraceae</taxon>
        <taxon>Asticcacaulis</taxon>
    </lineage>
</organism>